<reference evidence="1 2" key="1">
    <citation type="submission" date="2019-09" db="EMBL/GenBank/DDBJ databases">
        <title>Chitinophaga ginsengihumi sp. nov., isolated from soil of ginseng rhizosphere.</title>
        <authorList>
            <person name="Lee J."/>
        </authorList>
    </citation>
    <scope>NUCLEOTIDE SEQUENCE [LARGE SCALE GENOMIC DNA]</scope>
    <source>
        <strain evidence="1 2">BN140078</strain>
    </source>
</reference>
<accession>A0A5B2VJP4</accession>
<dbReference type="AlphaFoldDB" id="A0A5B2VJP4"/>
<reference evidence="1 2" key="2">
    <citation type="submission" date="2019-09" db="EMBL/GenBank/DDBJ databases">
        <authorList>
            <person name="Jin C."/>
        </authorList>
    </citation>
    <scope>NUCLEOTIDE SEQUENCE [LARGE SCALE GENOMIC DNA]</scope>
    <source>
        <strain evidence="1 2">BN140078</strain>
    </source>
</reference>
<dbReference type="RefSeq" id="WP_149840990.1">
    <property type="nucleotide sequence ID" value="NZ_VUOC01000004.1"/>
</dbReference>
<evidence type="ECO:0000313" key="1">
    <source>
        <dbReference type="EMBL" id="KAA2239813.1"/>
    </source>
</evidence>
<keyword evidence="2" id="KW-1185">Reference proteome</keyword>
<protein>
    <submittedName>
        <fullName evidence="1">Uncharacterized protein</fullName>
    </submittedName>
</protein>
<comment type="caution">
    <text evidence="1">The sequence shown here is derived from an EMBL/GenBank/DDBJ whole genome shotgun (WGS) entry which is preliminary data.</text>
</comment>
<gene>
    <name evidence="1" type="ORF">F0L74_26865</name>
</gene>
<dbReference type="Proteomes" id="UP000324611">
    <property type="component" value="Unassembled WGS sequence"/>
</dbReference>
<name>A0A5B2VJP4_9BACT</name>
<organism evidence="1 2">
    <name type="scientific">Chitinophaga agrisoli</name>
    <dbReference type="NCBI Taxonomy" id="2607653"/>
    <lineage>
        <taxon>Bacteria</taxon>
        <taxon>Pseudomonadati</taxon>
        <taxon>Bacteroidota</taxon>
        <taxon>Chitinophagia</taxon>
        <taxon>Chitinophagales</taxon>
        <taxon>Chitinophagaceae</taxon>
        <taxon>Chitinophaga</taxon>
    </lineage>
</organism>
<evidence type="ECO:0000313" key="2">
    <source>
        <dbReference type="Proteomes" id="UP000324611"/>
    </source>
</evidence>
<dbReference type="EMBL" id="VUOC01000004">
    <property type="protein sequence ID" value="KAA2239813.1"/>
    <property type="molecule type" value="Genomic_DNA"/>
</dbReference>
<proteinExistence type="predicted"/>
<sequence length="385" mass="43897">MQAPTTTDIQRIALINDPVLRNLTITQSYYELSQVIMARTGPVANWCTFATWASRQAGQSIRKEDLQRALEAKLDIELLEEFQALIAIAIQLGMDSSIKTRLHTLVKNSLLTRVVDQTSEAVAKGNKKVFEEIGLEFSRFIATCFGNTKFELQHCELFCQEMRAGDPPDGQQYLRRAFTNYYMAFFEQDEQLRLERLLLANLEIGFHEQTRLQPEILASLNAAFTGKEAFRKGVIDFLFPPGSLLSQLRFIYLKIIGRTSRLEAAIDKLITGLQHLVRKQITACLMTLNLPHENLLLSKDLQHAYPAALTHLSCKDLVELMARIDATPDSLKESGAEDWSDLTDRMHFITELFRCYQFDEQMFQPAFKQEQVNAMKRGVVPVGKL</sequence>